<dbReference type="GO" id="GO:0005886">
    <property type="term" value="C:plasma membrane"/>
    <property type="evidence" value="ECO:0007669"/>
    <property type="project" value="TreeGrafter"/>
</dbReference>
<organism evidence="8 9">
    <name type="scientific">Alicyclobacillus cellulosilyticus</name>
    <dbReference type="NCBI Taxonomy" id="1003997"/>
    <lineage>
        <taxon>Bacteria</taxon>
        <taxon>Bacillati</taxon>
        <taxon>Bacillota</taxon>
        <taxon>Bacilli</taxon>
        <taxon>Bacillales</taxon>
        <taxon>Alicyclobacillaceae</taxon>
        <taxon>Alicyclobacillus</taxon>
    </lineage>
</organism>
<dbReference type="InterPro" id="IPR002810">
    <property type="entry name" value="NfeD-like_C"/>
</dbReference>
<dbReference type="EMBL" id="BMOY01000018">
    <property type="protein sequence ID" value="GGJ05890.1"/>
    <property type="molecule type" value="Genomic_DNA"/>
</dbReference>
<reference evidence="8" key="2">
    <citation type="submission" date="2020-09" db="EMBL/GenBank/DDBJ databases">
        <authorList>
            <person name="Sun Q."/>
            <person name="Ohkuma M."/>
        </authorList>
    </citation>
    <scope>NUCLEOTIDE SEQUENCE</scope>
    <source>
        <strain evidence="8">JCM 18487</strain>
    </source>
</reference>
<proteinExistence type="predicted"/>
<dbReference type="SUPFAM" id="SSF141322">
    <property type="entry name" value="NfeD domain-like"/>
    <property type="match status" value="1"/>
</dbReference>
<dbReference type="InterPro" id="IPR012340">
    <property type="entry name" value="NA-bd_OB-fold"/>
</dbReference>
<dbReference type="RefSeq" id="WP_188881995.1">
    <property type="nucleotide sequence ID" value="NZ_BMOY01000018.1"/>
</dbReference>
<protein>
    <submittedName>
        <fullName evidence="8">Membrane protein</fullName>
    </submittedName>
</protein>
<evidence type="ECO:0000256" key="6">
    <source>
        <dbReference type="SAM" id="Phobius"/>
    </source>
</evidence>
<gene>
    <name evidence="8" type="ORF">GCM10010885_13840</name>
</gene>
<keyword evidence="3 6" id="KW-1133">Transmembrane helix</keyword>
<feature type="transmembrane region" description="Helical" evidence="6">
    <location>
        <begin position="44"/>
        <end position="63"/>
    </location>
</feature>
<comment type="caution">
    <text evidence="8">The sequence shown here is derived from an EMBL/GenBank/DDBJ whole genome shotgun (WGS) entry which is preliminary data.</text>
</comment>
<name>A0A917K984_9BACL</name>
<keyword evidence="4 6" id="KW-0472">Membrane</keyword>
<dbReference type="PANTHER" id="PTHR33507:SF3">
    <property type="entry name" value="INNER MEMBRANE PROTEIN YBBJ"/>
    <property type="match status" value="1"/>
</dbReference>
<dbReference type="InterPro" id="IPR052165">
    <property type="entry name" value="Membrane_assoc_protease"/>
</dbReference>
<reference evidence="8" key="1">
    <citation type="journal article" date="2014" name="Int. J. Syst. Evol. Microbiol.">
        <title>Complete genome sequence of Corynebacterium casei LMG S-19264T (=DSM 44701T), isolated from a smear-ripened cheese.</title>
        <authorList>
            <consortium name="US DOE Joint Genome Institute (JGI-PGF)"/>
            <person name="Walter F."/>
            <person name="Albersmeier A."/>
            <person name="Kalinowski J."/>
            <person name="Ruckert C."/>
        </authorList>
    </citation>
    <scope>NUCLEOTIDE SEQUENCE</scope>
    <source>
        <strain evidence="8">JCM 18487</strain>
    </source>
</reference>
<keyword evidence="2 6" id="KW-0812">Transmembrane</keyword>
<feature type="compositionally biased region" description="Basic and acidic residues" evidence="5">
    <location>
        <begin position="146"/>
        <end position="161"/>
    </location>
</feature>
<accession>A0A917K984</accession>
<evidence type="ECO:0000313" key="8">
    <source>
        <dbReference type="EMBL" id="GGJ05890.1"/>
    </source>
</evidence>
<dbReference type="AlphaFoldDB" id="A0A917K984"/>
<evidence type="ECO:0000313" key="9">
    <source>
        <dbReference type="Proteomes" id="UP000637695"/>
    </source>
</evidence>
<dbReference type="Pfam" id="PF01957">
    <property type="entry name" value="NfeD"/>
    <property type="match status" value="1"/>
</dbReference>
<feature type="region of interest" description="Disordered" evidence="5">
    <location>
        <begin position="139"/>
        <end position="161"/>
    </location>
</feature>
<feature type="domain" description="NfeD-like C-terminal" evidence="7">
    <location>
        <begin position="80"/>
        <end position="135"/>
    </location>
</feature>
<evidence type="ECO:0000259" key="7">
    <source>
        <dbReference type="Pfam" id="PF01957"/>
    </source>
</evidence>
<evidence type="ECO:0000256" key="2">
    <source>
        <dbReference type="ARBA" id="ARBA00022692"/>
    </source>
</evidence>
<evidence type="ECO:0000256" key="1">
    <source>
        <dbReference type="ARBA" id="ARBA00004141"/>
    </source>
</evidence>
<keyword evidence="9" id="KW-1185">Reference proteome</keyword>
<dbReference type="Gene3D" id="2.40.50.140">
    <property type="entry name" value="Nucleic acid-binding proteins"/>
    <property type="match status" value="1"/>
</dbReference>
<comment type="subcellular location">
    <subcellularLocation>
        <location evidence="1">Membrane</location>
        <topology evidence="1">Multi-pass membrane protein</topology>
    </subcellularLocation>
</comment>
<dbReference type="PANTHER" id="PTHR33507">
    <property type="entry name" value="INNER MEMBRANE PROTEIN YBBJ"/>
    <property type="match status" value="1"/>
</dbReference>
<evidence type="ECO:0000256" key="4">
    <source>
        <dbReference type="ARBA" id="ARBA00023136"/>
    </source>
</evidence>
<evidence type="ECO:0000256" key="5">
    <source>
        <dbReference type="SAM" id="MobiDB-lite"/>
    </source>
</evidence>
<evidence type="ECO:0000256" key="3">
    <source>
        <dbReference type="ARBA" id="ARBA00022989"/>
    </source>
</evidence>
<dbReference type="Proteomes" id="UP000637695">
    <property type="component" value="Unassembled WGS sequence"/>
</dbReference>
<sequence length="161" mass="17029">MPWWVWLLAALALGGAELLSGTFVLMWIGLAALVTTVVALATDVLWVQAVCFVVVSVVLLWFTRGPSRRLRQRRTYAGQVESLVGATATVVTPAEPEGLATVRVRGQVWSARSRHPLVPGQTVVVVAAAGPVLEVAAVDGQGRTPGDARPDGRPGERGNEA</sequence>